<evidence type="ECO:0000256" key="2">
    <source>
        <dbReference type="ARBA" id="ARBA00022857"/>
    </source>
</evidence>
<dbReference type="Pfam" id="PF00107">
    <property type="entry name" value="ADH_zinc_N"/>
    <property type="match status" value="1"/>
</dbReference>
<sequence>MRAIGFTQNLPIADEKSFIEFFEPKPTPTGHDILVKVIATSVNPVDTGVRRGTVQTLSTPKVIGWDAYGVVDTVGEAVTLFHPGDRVFYAGSFKRPGTDSEYHLVDERLVGHAPTRLTAAEIAAVPLTSLTAWEALFEQMHLSFDAPAANAGKILLVINGAGGVGSMATQLAHLAGLTVIATASRPETIAWTKDHGADAVVNHRQDLVPQVQALGYPTVDYILELSNLNQHWAEIVSLIAPSGTVVSVTGSDTPIDLRALKQKRATFAWEWMYTKSFFETPDMITQHDILERVRGLLDTGKLKSTLTKTFTPINPANLRAAHALVETNRMIGKVVLTNEK</sequence>
<keyword evidence="3" id="KW-0479">Metal-binding</keyword>
<evidence type="ECO:0000259" key="4">
    <source>
        <dbReference type="SMART" id="SM00829"/>
    </source>
</evidence>
<evidence type="ECO:0000313" key="6">
    <source>
        <dbReference type="Proteomes" id="UP000036000"/>
    </source>
</evidence>
<dbReference type="InterPro" id="IPR051603">
    <property type="entry name" value="Zinc-ADH_QOR/CCCR"/>
</dbReference>
<dbReference type="PANTHER" id="PTHR44154">
    <property type="entry name" value="QUINONE OXIDOREDUCTASE"/>
    <property type="match status" value="1"/>
</dbReference>
<evidence type="ECO:0000256" key="1">
    <source>
        <dbReference type="ARBA" id="ARBA00010371"/>
    </source>
</evidence>
<keyword evidence="3" id="KW-0560">Oxidoreductase</keyword>
<dbReference type="Gene3D" id="3.40.50.720">
    <property type="entry name" value="NAD(P)-binding Rossmann-like Domain"/>
    <property type="match status" value="1"/>
</dbReference>
<evidence type="ECO:0000313" key="5">
    <source>
        <dbReference type="EMBL" id="AKP66086.1"/>
    </source>
</evidence>
<keyword evidence="6" id="KW-1185">Reference proteome</keyword>
<dbReference type="Gene3D" id="3.90.180.10">
    <property type="entry name" value="Medium-chain alcohol dehydrogenases, catalytic domain"/>
    <property type="match status" value="1"/>
</dbReference>
<reference evidence="5 6" key="1">
    <citation type="submission" date="2015-07" db="EMBL/GenBank/DDBJ databases">
        <title>Lactobacillus korensis/26-25/ whole genome sequencing.</title>
        <authorList>
            <person name="Kim M.K."/>
            <person name="Im W.-T."/>
            <person name="Srinivasan S."/>
            <person name="Lee J.-J."/>
        </authorList>
    </citation>
    <scope>NUCLEOTIDE SEQUENCE [LARGE SCALE GENOMIC DNA]</scope>
    <source>
        <strain evidence="5 6">26-25</strain>
    </source>
</reference>
<dbReference type="InterPro" id="IPR011032">
    <property type="entry name" value="GroES-like_sf"/>
</dbReference>
<accession>A0AAC8UXS7</accession>
<name>A0AAC8UXS7_9LACO</name>
<dbReference type="InterPro" id="IPR013149">
    <property type="entry name" value="ADH-like_C"/>
</dbReference>
<dbReference type="PANTHER" id="PTHR44154:SF1">
    <property type="entry name" value="QUINONE OXIDOREDUCTASE"/>
    <property type="match status" value="1"/>
</dbReference>
<gene>
    <name evidence="5" type="ORF">ABN16_12180</name>
</gene>
<organism evidence="5 6">
    <name type="scientific">Levilactobacillus koreensis</name>
    <dbReference type="NCBI Taxonomy" id="637971"/>
    <lineage>
        <taxon>Bacteria</taxon>
        <taxon>Bacillati</taxon>
        <taxon>Bacillota</taxon>
        <taxon>Bacilli</taxon>
        <taxon>Lactobacillales</taxon>
        <taxon>Lactobacillaceae</taxon>
        <taxon>Levilactobacillus</taxon>
    </lineage>
</organism>
<dbReference type="GO" id="GO:0016491">
    <property type="term" value="F:oxidoreductase activity"/>
    <property type="evidence" value="ECO:0007669"/>
    <property type="project" value="UniProtKB-KW"/>
</dbReference>
<dbReference type="InterPro" id="IPR013154">
    <property type="entry name" value="ADH-like_N"/>
</dbReference>
<dbReference type="CDD" id="cd08252">
    <property type="entry name" value="AL_MDR"/>
    <property type="match status" value="1"/>
</dbReference>
<dbReference type="KEGG" id="lko:ABN16_12180"/>
<dbReference type="SUPFAM" id="SSF50129">
    <property type="entry name" value="GroES-like"/>
    <property type="match status" value="1"/>
</dbReference>
<keyword evidence="3" id="KW-0862">Zinc</keyword>
<dbReference type="RefSeq" id="WP_048736431.1">
    <property type="nucleotide sequence ID" value="NZ_CP012033.1"/>
</dbReference>
<proteinExistence type="inferred from homology"/>
<dbReference type="Pfam" id="PF08240">
    <property type="entry name" value="ADH_N"/>
    <property type="match status" value="1"/>
</dbReference>
<dbReference type="NCBIfam" id="TIGR02817">
    <property type="entry name" value="adh_fam_1"/>
    <property type="match status" value="1"/>
</dbReference>
<feature type="domain" description="Enoyl reductase (ER)" evidence="4">
    <location>
        <begin position="5"/>
        <end position="336"/>
    </location>
</feature>
<comment type="similarity">
    <text evidence="1 3">Belongs to the zinc-containing alcohol dehydrogenase family. Quinone oxidoreductase subfamily.</text>
</comment>
<dbReference type="GO" id="GO:0008270">
    <property type="term" value="F:zinc ion binding"/>
    <property type="evidence" value="ECO:0007669"/>
    <property type="project" value="InterPro"/>
</dbReference>
<dbReference type="AlphaFoldDB" id="A0AAC8UXS7"/>
<dbReference type="SUPFAM" id="SSF51735">
    <property type="entry name" value="NAD(P)-binding Rossmann-fold domains"/>
    <property type="match status" value="1"/>
</dbReference>
<keyword evidence="2" id="KW-0521">NADP</keyword>
<dbReference type="InterPro" id="IPR036291">
    <property type="entry name" value="NAD(P)-bd_dom_sf"/>
</dbReference>
<dbReference type="InterPro" id="IPR014182">
    <property type="entry name" value="ADH_Zn_typ-1"/>
</dbReference>
<dbReference type="InterPro" id="IPR020843">
    <property type="entry name" value="ER"/>
</dbReference>
<protein>
    <recommendedName>
        <fullName evidence="3">Zinc-type alcohol dehydrogenase-like protein</fullName>
    </recommendedName>
</protein>
<evidence type="ECO:0000256" key="3">
    <source>
        <dbReference type="RuleBase" id="RU364000"/>
    </source>
</evidence>
<dbReference type="EMBL" id="CP012033">
    <property type="protein sequence ID" value="AKP66086.1"/>
    <property type="molecule type" value="Genomic_DNA"/>
</dbReference>
<dbReference type="SMART" id="SM00829">
    <property type="entry name" value="PKS_ER"/>
    <property type="match status" value="1"/>
</dbReference>
<dbReference type="Proteomes" id="UP000036000">
    <property type="component" value="Chromosome"/>
</dbReference>